<dbReference type="InterPro" id="IPR050942">
    <property type="entry name" value="F-box_BR-signaling"/>
</dbReference>
<dbReference type="GO" id="GO:0005840">
    <property type="term" value="C:ribosome"/>
    <property type="evidence" value="ECO:0007669"/>
    <property type="project" value="UniProtKB-KW"/>
</dbReference>
<reference evidence="6 7" key="1">
    <citation type="journal article" date="2014" name="Nat. Genet.">
        <title>Genome sequence of the hot pepper provides insights into the evolution of pungency in Capsicum species.</title>
        <authorList>
            <person name="Kim S."/>
            <person name="Park M."/>
            <person name="Yeom S.I."/>
            <person name="Kim Y.M."/>
            <person name="Lee J.M."/>
            <person name="Lee H.A."/>
            <person name="Seo E."/>
            <person name="Choi J."/>
            <person name="Cheong K."/>
            <person name="Kim K.T."/>
            <person name="Jung K."/>
            <person name="Lee G.W."/>
            <person name="Oh S.K."/>
            <person name="Bae C."/>
            <person name="Kim S.B."/>
            <person name="Lee H.Y."/>
            <person name="Kim S.Y."/>
            <person name="Kim M.S."/>
            <person name="Kang B.C."/>
            <person name="Jo Y.D."/>
            <person name="Yang H.B."/>
            <person name="Jeong H.J."/>
            <person name="Kang W.H."/>
            <person name="Kwon J.K."/>
            <person name="Shin C."/>
            <person name="Lim J.Y."/>
            <person name="Park J.H."/>
            <person name="Huh J.H."/>
            <person name="Kim J.S."/>
            <person name="Kim B.D."/>
            <person name="Cohen O."/>
            <person name="Paran I."/>
            <person name="Suh M.C."/>
            <person name="Lee S.B."/>
            <person name="Kim Y.K."/>
            <person name="Shin Y."/>
            <person name="Noh S.J."/>
            <person name="Park J."/>
            <person name="Seo Y.S."/>
            <person name="Kwon S.Y."/>
            <person name="Kim H.A."/>
            <person name="Park J.M."/>
            <person name="Kim H.J."/>
            <person name="Choi S.B."/>
            <person name="Bosland P.W."/>
            <person name="Reeves G."/>
            <person name="Jo S.H."/>
            <person name="Lee B.W."/>
            <person name="Cho H.T."/>
            <person name="Choi H.S."/>
            <person name="Lee M.S."/>
            <person name="Yu Y."/>
            <person name="Do Choi Y."/>
            <person name="Park B.S."/>
            <person name="van Deynze A."/>
            <person name="Ashrafi H."/>
            <person name="Hill T."/>
            <person name="Kim W.T."/>
            <person name="Pai H.S."/>
            <person name="Ahn H.K."/>
            <person name="Yeam I."/>
            <person name="Giovannoni J.J."/>
            <person name="Rose J.K."/>
            <person name="Sorensen I."/>
            <person name="Lee S.J."/>
            <person name="Kim R.W."/>
            <person name="Choi I.Y."/>
            <person name="Choi B.S."/>
            <person name="Lim J.S."/>
            <person name="Lee Y.H."/>
            <person name="Choi D."/>
        </authorList>
    </citation>
    <scope>NUCLEOTIDE SEQUENCE [LARGE SCALE GENOMIC DNA]</scope>
    <source>
        <strain evidence="7">cv. CM334</strain>
    </source>
</reference>
<dbReference type="InterPro" id="IPR005174">
    <property type="entry name" value="KIB1-4_b-propeller"/>
</dbReference>
<dbReference type="GO" id="GO:1990904">
    <property type="term" value="C:ribonucleoprotein complex"/>
    <property type="evidence" value="ECO:0007669"/>
    <property type="project" value="UniProtKB-KW"/>
</dbReference>
<evidence type="ECO:0000256" key="2">
    <source>
        <dbReference type="ARBA" id="ARBA00022980"/>
    </source>
</evidence>
<name>A0A2G2YBV5_CAPAN</name>
<sequence length="492" mass="56034">MAHRSIWEEDMVTDIMGMILKKVSIGDYVRMAAVSKSWRSMLAAHHKPSHDLEAPWLLQLKDCAYNHDTGFNFYSLSDARFYTFKLPTHVLNKYPNVLACATTFCCATSNGWLVIIVARLNHKPDMFLFDPISEIDIKLPSLTTIPFYSIYVEENMRIPMMVNRVHVFSTSDDPTRNIIVAAHFMDLLNHEDILAFCNCDIGVTEEERSWEIVDADGAISCHNTNIESMLFHNGVLYTLISNKDYDFAKVKSSQDGERIGEEIDHVVVLKTGTGCCEVKMKITNIVKHNTAPHIWASDDELRVIAYSGLNYVYLAKSITGEMLIIWKKTDPLSEYDDDDLSIYHTSNLTVERYEGIYKTSKNFEPITSLDDQAIFVSPNSNSFSIPARSDHHNGCQANSIYFTADALDVLYKRSLILYRQSEQSRHLCPVCAGTVLGLRPQWSSIRMQCFGNSTLKKEAPTGIIKEIRKFTMGTKDVRVDMKFNKHIWSRGN</sequence>
<feature type="domain" description="F-box" evidence="4">
    <location>
        <begin position="10"/>
        <end position="42"/>
    </location>
</feature>
<dbReference type="Pfam" id="PF03478">
    <property type="entry name" value="Beta-prop_KIB1-4"/>
    <property type="match status" value="1"/>
</dbReference>
<comment type="caution">
    <text evidence="6">The sequence shown here is derived from an EMBL/GenBank/DDBJ whole genome shotgun (WGS) entry which is preliminary data.</text>
</comment>
<dbReference type="InterPro" id="IPR001810">
    <property type="entry name" value="F-box_dom"/>
</dbReference>
<gene>
    <name evidence="6" type="ORF">T459_26697</name>
</gene>
<evidence type="ECO:0000313" key="6">
    <source>
        <dbReference type="EMBL" id="PHT67210.1"/>
    </source>
</evidence>
<proteinExistence type="inferred from homology"/>
<dbReference type="OMA" id="IMEMIVR"/>
<feature type="domain" description="KIB1-4 beta-propeller" evidence="5">
    <location>
        <begin position="73"/>
        <end position="415"/>
    </location>
</feature>
<evidence type="ECO:0000256" key="1">
    <source>
        <dbReference type="ARBA" id="ARBA00010808"/>
    </source>
</evidence>
<keyword evidence="3" id="KW-0687">Ribonucleoprotein</keyword>
<evidence type="ECO:0000259" key="5">
    <source>
        <dbReference type="Pfam" id="PF03478"/>
    </source>
</evidence>
<dbReference type="Pfam" id="PF00646">
    <property type="entry name" value="F-box"/>
    <property type="match status" value="1"/>
</dbReference>
<dbReference type="Gene3D" id="3.10.440.10">
    <property type="match status" value="1"/>
</dbReference>
<dbReference type="PANTHER" id="PTHR44259">
    <property type="entry name" value="OS07G0183000 PROTEIN-RELATED"/>
    <property type="match status" value="1"/>
</dbReference>
<evidence type="ECO:0000256" key="3">
    <source>
        <dbReference type="ARBA" id="ARBA00023274"/>
    </source>
</evidence>
<dbReference type="Pfam" id="PF01198">
    <property type="entry name" value="Ribosomal_L31e"/>
    <property type="match status" value="1"/>
</dbReference>
<accession>A0A2G2YBV5</accession>
<dbReference type="EMBL" id="AYRZ02000011">
    <property type="protein sequence ID" value="PHT67210.1"/>
    <property type="molecule type" value="Genomic_DNA"/>
</dbReference>
<dbReference type="Proteomes" id="UP000222542">
    <property type="component" value="Unassembled WGS sequence"/>
</dbReference>
<evidence type="ECO:0000313" key="7">
    <source>
        <dbReference type="Proteomes" id="UP000222542"/>
    </source>
</evidence>
<dbReference type="InterPro" id="IPR000054">
    <property type="entry name" value="Ribosomal_eL31"/>
</dbReference>
<keyword evidence="2" id="KW-0689">Ribosomal protein</keyword>
<dbReference type="Gramene" id="PHT67210">
    <property type="protein sequence ID" value="PHT67210"/>
    <property type="gene ID" value="T459_26697"/>
</dbReference>
<dbReference type="GO" id="GO:0003735">
    <property type="term" value="F:structural constituent of ribosome"/>
    <property type="evidence" value="ECO:0007669"/>
    <property type="project" value="InterPro"/>
</dbReference>
<dbReference type="GO" id="GO:0006412">
    <property type="term" value="P:translation"/>
    <property type="evidence" value="ECO:0007669"/>
    <property type="project" value="InterPro"/>
</dbReference>
<dbReference type="InterPro" id="IPR023621">
    <property type="entry name" value="Ribosomal_eL31_dom_sf"/>
</dbReference>
<dbReference type="PANTHER" id="PTHR44259:SF107">
    <property type="entry name" value="F-BOX PROTEIN SKIP23-LIKE"/>
    <property type="match status" value="1"/>
</dbReference>
<evidence type="ECO:0000259" key="4">
    <source>
        <dbReference type="Pfam" id="PF00646"/>
    </source>
</evidence>
<organism evidence="6 7">
    <name type="scientific">Capsicum annuum</name>
    <name type="common">Capsicum pepper</name>
    <dbReference type="NCBI Taxonomy" id="4072"/>
    <lineage>
        <taxon>Eukaryota</taxon>
        <taxon>Viridiplantae</taxon>
        <taxon>Streptophyta</taxon>
        <taxon>Embryophyta</taxon>
        <taxon>Tracheophyta</taxon>
        <taxon>Spermatophyta</taxon>
        <taxon>Magnoliopsida</taxon>
        <taxon>eudicotyledons</taxon>
        <taxon>Gunneridae</taxon>
        <taxon>Pentapetalae</taxon>
        <taxon>asterids</taxon>
        <taxon>lamiids</taxon>
        <taxon>Solanales</taxon>
        <taxon>Solanaceae</taxon>
        <taxon>Solanoideae</taxon>
        <taxon>Capsiceae</taxon>
        <taxon>Capsicum</taxon>
    </lineage>
</organism>
<reference evidence="6 7" key="2">
    <citation type="journal article" date="2017" name="Genome Biol.">
        <title>New reference genome sequences of hot pepper reveal the massive evolution of plant disease-resistance genes by retroduplication.</title>
        <authorList>
            <person name="Kim S."/>
            <person name="Park J."/>
            <person name="Yeom S.I."/>
            <person name="Kim Y.M."/>
            <person name="Seo E."/>
            <person name="Kim K.T."/>
            <person name="Kim M.S."/>
            <person name="Lee J.M."/>
            <person name="Cheong K."/>
            <person name="Shin H.S."/>
            <person name="Kim S.B."/>
            <person name="Han K."/>
            <person name="Lee J."/>
            <person name="Park M."/>
            <person name="Lee H.A."/>
            <person name="Lee H.Y."/>
            <person name="Lee Y."/>
            <person name="Oh S."/>
            <person name="Lee J.H."/>
            <person name="Choi E."/>
            <person name="Choi E."/>
            <person name="Lee S.E."/>
            <person name="Jeon J."/>
            <person name="Kim H."/>
            <person name="Choi G."/>
            <person name="Song H."/>
            <person name="Lee J."/>
            <person name="Lee S.C."/>
            <person name="Kwon J.K."/>
            <person name="Lee H.Y."/>
            <person name="Koo N."/>
            <person name="Hong Y."/>
            <person name="Kim R.W."/>
            <person name="Kang W.H."/>
            <person name="Huh J.H."/>
            <person name="Kang B.C."/>
            <person name="Yang T.J."/>
            <person name="Lee Y.H."/>
            <person name="Bennetzen J.L."/>
            <person name="Choi D."/>
        </authorList>
    </citation>
    <scope>NUCLEOTIDE SEQUENCE [LARGE SCALE GENOMIC DNA]</scope>
    <source>
        <strain evidence="7">cv. CM334</strain>
    </source>
</reference>
<dbReference type="AlphaFoldDB" id="A0A2G2YBV5"/>
<protein>
    <recommendedName>
        <fullName evidence="8">F-box domain-containing protein</fullName>
    </recommendedName>
</protein>
<evidence type="ECO:0008006" key="8">
    <source>
        <dbReference type="Google" id="ProtNLM"/>
    </source>
</evidence>
<dbReference type="STRING" id="4072.A0A2G2YBV5"/>
<keyword evidence="7" id="KW-1185">Reference proteome</keyword>
<dbReference type="SUPFAM" id="SSF54575">
    <property type="entry name" value="Ribosomal protein L31e"/>
    <property type="match status" value="1"/>
</dbReference>
<comment type="similarity">
    <text evidence="1">Belongs to the eukaryotic ribosomal protein eL31 family.</text>
</comment>